<gene>
    <name evidence="1" type="ORF">LCGC14_0940390</name>
</gene>
<dbReference type="EMBL" id="LAZR01003284">
    <property type="protein sequence ID" value="KKN19986.1"/>
    <property type="molecule type" value="Genomic_DNA"/>
</dbReference>
<sequence length="67" mass="7749">MKNKSDILKEYWKPSSPEVREGVYRALRLEIEVDKRDGLRVIAGRLNNIASTLTSLKEEQSCDKEIK</sequence>
<organism evidence="1">
    <name type="scientific">marine sediment metagenome</name>
    <dbReference type="NCBI Taxonomy" id="412755"/>
    <lineage>
        <taxon>unclassified sequences</taxon>
        <taxon>metagenomes</taxon>
        <taxon>ecological metagenomes</taxon>
    </lineage>
</organism>
<reference evidence="1" key="1">
    <citation type="journal article" date="2015" name="Nature">
        <title>Complex archaea that bridge the gap between prokaryotes and eukaryotes.</title>
        <authorList>
            <person name="Spang A."/>
            <person name="Saw J.H."/>
            <person name="Jorgensen S.L."/>
            <person name="Zaremba-Niedzwiedzka K."/>
            <person name="Martijn J."/>
            <person name="Lind A.E."/>
            <person name="van Eijk R."/>
            <person name="Schleper C."/>
            <person name="Guy L."/>
            <person name="Ettema T.J."/>
        </authorList>
    </citation>
    <scope>NUCLEOTIDE SEQUENCE</scope>
</reference>
<proteinExistence type="predicted"/>
<protein>
    <submittedName>
        <fullName evidence="1">Uncharacterized protein</fullName>
    </submittedName>
</protein>
<name>A0A0F9R3Y1_9ZZZZ</name>
<accession>A0A0F9R3Y1</accession>
<comment type="caution">
    <text evidence="1">The sequence shown here is derived from an EMBL/GenBank/DDBJ whole genome shotgun (WGS) entry which is preliminary data.</text>
</comment>
<evidence type="ECO:0000313" key="1">
    <source>
        <dbReference type="EMBL" id="KKN19986.1"/>
    </source>
</evidence>
<dbReference type="AlphaFoldDB" id="A0A0F9R3Y1"/>